<dbReference type="InterPro" id="IPR013785">
    <property type="entry name" value="Aldolase_TIM"/>
</dbReference>
<evidence type="ECO:0000259" key="5">
    <source>
        <dbReference type="Pfam" id="PF02581"/>
    </source>
</evidence>
<dbReference type="CDD" id="cd00564">
    <property type="entry name" value="TMP_TenI"/>
    <property type="match status" value="1"/>
</dbReference>
<feature type="domain" description="Thiamine phosphate synthase/TenI" evidence="5">
    <location>
        <begin position="91"/>
        <end position="169"/>
    </location>
</feature>
<accession>A0ABQ3Y222</accession>
<dbReference type="Gene3D" id="3.20.20.70">
    <property type="entry name" value="Aldolase class I"/>
    <property type="match status" value="1"/>
</dbReference>
<reference evidence="6 7" key="1">
    <citation type="submission" date="2021-01" db="EMBL/GenBank/DDBJ databases">
        <title>Whole genome shotgun sequence of Actinoplanes deccanensis NBRC 13994.</title>
        <authorList>
            <person name="Komaki H."/>
            <person name="Tamura T."/>
        </authorList>
    </citation>
    <scope>NUCLEOTIDE SEQUENCE [LARGE SCALE GENOMIC DNA]</scope>
    <source>
        <strain evidence="6 7">NBRC 13994</strain>
    </source>
</reference>
<comment type="pathway">
    <text evidence="2">Cofactor biosynthesis; thiamine diphosphate biosynthesis.</text>
</comment>
<dbReference type="PANTHER" id="PTHR20857:SF15">
    <property type="entry name" value="THIAMINE-PHOSPHATE SYNTHASE"/>
    <property type="match status" value="1"/>
</dbReference>
<sequence>MVTPAGLVVLTDRRSADAPLTEVVRAAVRGGAAWVVLRERDLPYEERAALAARLRDLVPPGRLIVAGPDPLGGDAVHLAEADPLPDGGVELIGRSAHSAPALSTEHYVTLSPIYPTATKPGYGPALGPAKAAALAGEVPWLALGGIDSPERAADCARVGAHGIAVMGAVMRSGDPERTAAELAAAFAAPQDHPHPHRARPPKGEPPSVSLPDFGDLRGAPCGQPRTVDNAAPTSDRPTRPPEAPMPTGATTPTGATRPTGATMPTGTAPR</sequence>
<name>A0ABQ3Y222_9ACTN</name>
<feature type="compositionally biased region" description="Low complexity" evidence="4">
    <location>
        <begin position="245"/>
        <end position="270"/>
    </location>
</feature>
<organism evidence="6 7">
    <name type="scientific">Paractinoplanes deccanensis</name>
    <dbReference type="NCBI Taxonomy" id="113561"/>
    <lineage>
        <taxon>Bacteria</taxon>
        <taxon>Bacillati</taxon>
        <taxon>Actinomycetota</taxon>
        <taxon>Actinomycetes</taxon>
        <taxon>Micromonosporales</taxon>
        <taxon>Micromonosporaceae</taxon>
        <taxon>Paractinoplanes</taxon>
    </lineage>
</organism>
<dbReference type="SUPFAM" id="SSF51391">
    <property type="entry name" value="Thiamin phosphate synthase"/>
    <property type="match status" value="1"/>
</dbReference>
<evidence type="ECO:0000313" key="6">
    <source>
        <dbReference type="EMBL" id="GID74041.1"/>
    </source>
</evidence>
<proteinExistence type="predicted"/>
<dbReference type="EMBL" id="BOMI01000045">
    <property type="protein sequence ID" value="GID74041.1"/>
    <property type="molecule type" value="Genomic_DNA"/>
</dbReference>
<evidence type="ECO:0000256" key="3">
    <source>
        <dbReference type="ARBA" id="ARBA00022977"/>
    </source>
</evidence>
<evidence type="ECO:0000313" key="7">
    <source>
        <dbReference type="Proteomes" id="UP000609879"/>
    </source>
</evidence>
<evidence type="ECO:0000256" key="1">
    <source>
        <dbReference type="ARBA" id="ARBA00003814"/>
    </source>
</evidence>
<keyword evidence="3" id="KW-0784">Thiamine biosynthesis</keyword>
<keyword evidence="7" id="KW-1185">Reference proteome</keyword>
<dbReference type="Proteomes" id="UP000609879">
    <property type="component" value="Unassembled WGS sequence"/>
</dbReference>
<dbReference type="Pfam" id="PF02581">
    <property type="entry name" value="TMP-TENI"/>
    <property type="match status" value="1"/>
</dbReference>
<dbReference type="InterPro" id="IPR022998">
    <property type="entry name" value="ThiamineP_synth_TenI"/>
</dbReference>
<evidence type="ECO:0000256" key="4">
    <source>
        <dbReference type="SAM" id="MobiDB-lite"/>
    </source>
</evidence>
<dbReference type="PANTHER" id="PTHR20857">
    <property type="entry name" value="THIAMINE-PHOSPHATE PYROPHOSPHORYLASE"/>
    <property type="match status" value="1"/>
</dbReference>
<dbReference type="InterPro" id="IPR036206">
    <property type="entry name" value="ThiamineP_synth_sf"/>
</dbReference>
<protein>
    <recommendedName>
        <fullName evidence="5">Thiamine phosphate synthase/TenI domain-containing protein</fullName>
    </recommendedName>
</protein>
<comment type="function">
    <text evidence="1">Condenses 4-methyl-5-(beta-hydroxyethyl)thiazole monophosphate (THZ-P) and 2-methyl-4-amino-5-hydroxymethyl pyrimidine pyrophosphate (HMP-PP) to form thiamine monophosphate (TMP).</text>
</comment>
<comment type="caution">
    <text evidence="6">The sequence shown here is derived from an EMBL/GenBank/DDBJ whole genome shotgun (WGS) entry which is preliminary data.</text>
</comment>
<feature type="region of interest" description="Disordered" evidence="4">
    <location>
        <begin position="189"/>
        <end position="270"/>
    </location>
</feature>
<evidence type="ECO:0000256" key="2">
    <source>
        <dbReference type="ARBA" id="ARBA00004948"/>
    </source>
</evidence>
<gene>
    <name evidence="6" type="ORF">Ade02nite_26820</name>
</gene>